<dbReference type="AlphaFoldDB" id="K0NKZ8"/>
<dbReference type="OrthoDB" id="5431366at2"/>
<gene>
    <name evidence="2" type="ordered locus">TOL2_C24370</name>
</gene>
<dbReference type="STRING" id="651182.TOL2_C24370"/>
<proteinExistence type="predicted"/>
<dbReference type="RefSeq" id="WP_014957904.1">
    <property type="nucleotide sequence ID" value="NC_018645.1"/>
</dbReference>
<evidence type="ECO:0000313" key="3">
    <source>
        <dbReference type="Proteomes" id="UP000007347"/>
    </source>
</evidence>
<accession>K0NKZ8</accession>
<organism evidence="2 3">
    <name type="scientific">Desulfobacula toluolica (strain DSM 7467 / Tol2)</name>
    <dbReference type="NCBI Taxonomy" id="651182"/>
    <lineage>
        <taxon>Bacteria</taxon>
        <taxon>Pseudomonadati</taxon>
        <taxon>Thermodesulfobacteriota</taxon>
        <taxon>Desulfobacteria</taxon>
        <taxon>Desulfobacterales</taxon>
        <taxon>Desulfobacteraceae</taxon>
        <taxon>Desulfobacula</taxon>
    </lineage>
</organism>
<dbReference type="Proteomes" id="UP000007347">
    <property type="component" value="Chromosome"/>
</dbReference>
<dbReference type="EMBL" id="FO203503">
    <property type="protein sequence ID" value="CCK80598.1"/>
    <property type="molecule type" value="Genomic_DNA"/>
</dbReference>
<dbReference type="KEGG" id="dto:TOL2_C24370"/>
<keyword evidence="3" id="KW-1185">Reference proteome</keyword>
<dbReference type="Pfam" id="PF15611">
    <property type="entry name" value="EH_Signature"/>
    <property type="match status" value="1"/>
</dbReference>
<evidence type="ECO:0000313" key="2">
    <source>
        <dbReference type="EMBL" id="CCK80598.1"/>
    </source>
</evidence>
<sequence>MKPAILSVQGLKFIIPDDPFGHYLAKIKRLENQLSSLAKKAGTENKKFNAALNSLVESVRRNRDLETELDSPIKVRALAVSLTTSCAEHISLTQRILNKIDQLRPKPSTLLLQSMYHFYLKRYDKLHDPRAVAKWLLKSLPKRNLKKSFHDTLLSPDGPKWLAKESIRTNREFQNIVSYLGLDRYASGRFMTIAKNIYYVEQLKLIPLNQHHNLLLEVQKSSVYESTYDESYLVGHKVLEILISRAANTKIDDSWLNVIMSIAGDPRVPKDHPLFQKWWSLLDQRLYNIVIGWLSKLDLRLFLEALENYSNLPGKEELHRMFPSRKKFLEGLDDKKLIAHTRLYLSKSAERYLKSNYKPEHLPAYSMVNDGTRSLIHVQFVNNQAHMVEGSHSCFLWLYRKLHSSAVVYDYGANFVFYSELTSGLNQKMIEKNCEAVAQIKHTPVNFRWQKNAIEALRGLGVYISPQDVLSLEDYRSFKRKFGVI</sequence>
<dbReference type="PATRIC" id="fig|651182.5.peg.2879"/>
<reference evidence="2 3" key="1">
    <citation type="journal article" date="2013" name="Environ. Microbiol.">
        <title>Complete genome, catabolic sub-proteomes and key-metabolites of Desulfobacula toluolica Tol2, a marine, aromatic compound-degrading, sulfate-reducing bacterium.</title>
        <authorList>
            <person name="Wohlbrand L."/>
            <person name="Jacob J.H."/>
            <person name="Kube M."/>
            <person name="Mussmann M."/>
            <person name="Jarling R."/>
            <person name="Beck A."/>
            <person name="Amann R."/>
            <person name="Wilkes H."/>
            <person name="Reinhardt R."/>
            <person name="Rabus R."/>
        </authorList>
    </citation>
    <scope>NUCLEOTIDE SEQUENCE [LARGE SCALE GENOMIC DNA]</scope>
    <source>
        <strain evidence="3">DSM 7467 / Tol2</strain>
    </source>
</reference>
<name>K0NKZ8_DESTT</name>
<feature type="domain" description="Zorya protein ZorC EH" evidence="1">
    <location>
        <begin position="28"/>
        <end position="455"/>
    </location>
</feature>
<evidence type="ECO:0000259" key="1">
    <source>
        <dbReference type="Pfam" id="PF15611"/>
    </source>
</evidence>
<dbReference type="HOGENOM" id="CLU_021580_0_0_7"/>
<protein>
    <submittedName>
        <fullName evidence="2">Conserved uncharacterized protein</fullName>
    </submittedName>
</protein>
<dbReference type="InterPro" id="IPR028943">
    <property type="entry name" value="ZorC_EH_Signature_dom"/>
</dbReference>